<evidence type="ECO:0000313" key="14">
    <source>
        <dbReference type="EMBL" id="OAA59717.1"/>
    </source>
</evidence>
<feature type="transmembrane region" description="Helical" evidence="12">
    <location>
        <begin position="499"/>
        <end position="520"/>
    </location>
</feature>
<dbReference type="FunFam" id="1.20.1250.20:FF:000065">
    <property type="entry name" value="Putative MFS pantothenate transporter"/>
    <property type="match status" value="1"/>
</dbReference>
<dbReference type="CDD" id="cd20298">
    <property type="entry name" value="cupin_UAH"/>
    <property type="match status" value="1"/>
</dbReference>
<sequence length="782" mass="86895">MTRTVFCQPITQANYAPYGGIISTDVVTDRTVTVNNGTARRTPEVVPTVNRYAEAPSQIPARTVLNVSLASPREVQPWQDAATGSPVGAEEPASGTGAKRVLKIKMLERHPFSTQSFIPMGAEVKYLVVVTRAGEDAPDLEQLHAFVASDKQGVCYGPGVWHAPLSVIDHDAFACDYRQGLDEPFYDAGTRLLLLMLSVICAFRHYRPEPTLTTLDNDNDNQWRLGLPSVYLRRHKTSINHCNLCSPMALPIKSRRVPTAMALVLDEKSATEAGISSASSDQQSVNGKSDTVQVAGAATVQKPSPQPRTFLKKVQAVIWDDPDKPEHEKKFLRKLDFYLLTYTCMAYFCKNLDQANINNAYVSGMQEAINFGGNDLTYASNCFTAGYVISQLPVVILATKVRPSYLVSTLEVLWAVFTFCSAAVKTPSQLFAMRFLVGLCEGAFFPSITYLITSWYTRSERGKRTTLFYSTSTAASMFSGYLQAAAYKNLSGKLGHEGWQWLFIVCGVISLPIGILGYFFNPDFPETTRAFYLSKEEVAFARQRLIDDGYQPLGHAPWTKTKILKIVRSWQFWVLSFGYFFVQSGYPAQQPAYALWLKSTGHSVYEVNVWPTGQSAIGLATQILAGMISDSPVLKGKRWQPLVLMQGFTVFGAIVLAVWNVPDALKYVCFYLTYTASGVPGIFYAWFPDLIPMDHEMRGFMIAFSNIFSYINQIWYADAFWRTSEKPRFKPGFIAASVFGSLLIANALLMRFLQGRDTKARERQAATEEPAPVAVVPASAEV</sequence>
<keyword evidence="6 12" id="KW-0812">Transmembrane</keyword>
<comment type="catalytic activity">
    <reaction evidence="11">
        <text>(S)-ureidoglycolate = urea + glyoxylate</text>
        <dbReference type="Rhea" id="RHEA:11304"/>
        <dbReference type="ChEBI" id="CHEBI:16199"/>
        <dbReference type="ChEBI" id="CHEBI:36655"/>
        <dbReference type="ChEBI" id="CHEBI:57296"/>
        <dbReference type="EC" id="4.3.2.3"/>
    </reaction>
</comment>
<dbReference type="PROSITE" id="PS50850">
    <property type="entry name" value="MFS"/>
    <property type="match status" value="1"/>
</dbReference>
<dbReference type="Proteomes" id="UP000076874">
    <property type="component" value="Unassembled WGS sequence"/>
</dbReference>
<evidence type="ECO:0000256" key="8">
    <source>
        <dbReference type="ARBA" id="ARBA00023136"/>
    </source>
</evidence>
<dbReference type="GO" id="GO:0005886">
    <property type="term" value="C:plasma membrane"/>
    <property type="evidence" value="ECO:0007669"/>
    <property type="project" value="UniProtKB-SubCell"/>
</dbReference>
<feature type="transmembrane region" description="Helical" evidence="12">
    <location>
        <begin position="570"/>
        <end position="589"/>
    </location>
</feature>
<evidence type="ECO:0000313" key="15">
    <source>
        <dbReference type="Proteomes" id="UP000076874"/>
    </source>
</evidence>
<keyword evidence="8 12" id="KW-0472">Membrane</keyword>
<comment type="similarity">
    <text evidence="10">Belongs to the major facilitator superfamily. Allantoate permease family.</text>
</comment>
<evidence type="ECO:0000256" key="11">
    <source>
        <dbReference type="ARBA" id="ARBA00047684"/>
    </source>
</evidence>
<dbReference type="OrthoDB" id="3639251at2759"/>
<evidence type="ECO:0000256" key="7">
    <source>
        <dbReference type="ARBA" id="ARBA00022989"/>
    </source>
</evidence>
<organism evidence="14 15">
    <name type="scientific">Niveomyces insectorum RCEF 264</name>
    <dbReference type="NCBI Taxonomy" id="1081102"/>
    <lineage>
        <taxon>Eukaryota</taxon>
        <taxon>Fungi</taxon>
        <taxon>Dikarya</taxon>
        <taxon>Ascomycota</taxon>
        <taxon>Pezizomycotina</taxon>
        <taxon>Sordariomycetes</taxon>
        <taxon>Hypocreomycetidae</taxon>
        <taxon>Hypocreales</taxon>
        <taxon>Cordycipitaceae</taxon>
        <taxon>Niveomyces</taxon>
    </lineage>
</organism>
<feature type="domain" description="Major facilitator superfamily (MFS) profile" evidence="13">
    <location>
        <begin position="339"/>
        <end position="758"/>
    </location>
</feature>
<feature type="transmembrane region" description="Helical" evidence="12">
    <location>
        <begin position="641"/>
        <end position="659"/>
    </location>
</feature>
<accession>A0A167SL15</accession>
<evidence type="ECO:0000256" key="1">
    <source>
        <dbReference type="ARBA" id="ARBA00004651"/>
    </source>
</evidence>
<dbReference type="InterPro" id="IPR011051">
    <property type="entry name" value="RmlC_Cupin_sf"/>
</dbReference>
<dbReference type="Gene3D" id="2.60.120.480">
    <property type="entry name" value="Ureidoglycolate hydrolase"/>
    <property type="match status" value="1"/>
</dbReference>
<dbReference type="PANTHER" id="PTHR43791:SF37">
    <property type="entry name" value="MAJOR FACILITATOR SUPERFAMILY (MFS) PROFILE DOMAIN-CONTAINING PROTEIN"/>
    <property type="match status" value="1"/>
</dbReference>
<comment type="subcellular location">
    <subcellularLocation>
        <location evidence="1">Cell membrane</location>
        <topology evidence="1">Multi-pass membrane protein</topology>
    </subcellularLocation>
</comment>
<dbReference type="GO" id="GO:0000256">
    <property type="term" value="P:allantoin catabolic process"/>
    <property type="evidence" value="ECO:0007669"/>
    <property type="project" value="InterPro"/>
</dbReference>
<dbReference type="InterPro" id="IPR020846">
    <property type="entry name" value="MFS_dom"/>
</dbReference>
<dbReference type="FunFam" id="1.20.1250.20:FF:000386">
    <property type="entry name" value="MFS general substrate transporter"/>
    <property type="match status" value="1"/>
</dbReference>
<gene>
    <name evidence="14" type="ORF">SPI_05915</name>
</gene>
<dbReference type="InterPro" id="IPR024060">
    <property type="entry name" value="Ureidoglycolate_lyase_dom_sf"/>
</dbReference>
<feature type="transmembrane region" description="Helical" evidence="12">
    <location>
        <begin position="467"/>
        <end position="487"/>
    </location>
</feature>
<evidence type="ECO:0000256" key="4">
    <source>
        <dbReference type="ARBA" id="ARBA00022475"/>
    </source>
</evidence>
<evidence type="ECO:0000256" key="10">
    <source>
        <dbReference type="ARBA" id="ARBA00037968"/>
    </source>
</evidence>
<keyword evidence="7 12" id="KW-1133">Transmembrane helix</keyword>
<dbReference type="Pfam" id="PF04115">
    <property type="entry name" value="Ureidogly_lyase"/>
    <property type="match status" value="1"/>
</dbReference>
<evidence type="ECO:0000256" key="5">
    <source>
        <dbReference type="ARBA" id="ARBA00022631"/>
    </source>
</evidence>
<evidence type="ECO:0000259" key="13">
    <source>
        <dbReference type="PROSITE" id="PS50850"/>
    </source>
</evidence>
<dbReference type="GO" id="GO:0004848">
    <property type="term" value="F:ureidoglycolate hydrolase activity"/>
    <property type="evidence" value="ECO:0007669"/>
    <property type="project" value="InterPro"/>
</dbReference>
<evidence type="ECO:0000256" key="9">
    <source>
        <dbReference type="ARBA" id="ARBA00023239"/>
    </source>
</evidence>
<proteinExistence type="inferred from homology"/>
<evidence type="ECO:0000256" key="2">
    <source>
        <dbReference type="ARBA" id="ARBA00011738"/>
    </source>
</evidence>
<evidence type="ECO:0000256" key="12">
    <source>
        <dbReference type="SAM" id="Phobius"/>
    </source>
</evidence>
<dbReference type="GO" id="GO:0022857">
    <property type="term" value="F:transmembrane transporter activity"/>
    <property type="evidence" value="ECO:0007669"/>
    <property type="project" value="InterPro"/>
</dbReference>
<comment type="subunit">
    <text evidence="2">Homodimer.</text>
</comment>
<dbReference type="AlphaFoldDB" id="A0A167SL15"/>
<keyword evidence="9" id="KW-0456">Lyase</keyword>
<evidence type="ECO:0000256" key="3">
    <source>
        <dbReference type="ARBA" id="ARBA00022448"/>
    </source>
</evidence>
<dbReference type="Gene3D" id="1.20.1250.20">
    <property type="entry name" value="MFS general substrate transporter like domains"/>
    <property type="match status" value="1"/>
</dbReference>
<dbReference type="SUPFAM" id="SSF103473">
    <property type="entry name" value="MFS general substrate transporter"/>
    <property type="match status" value="1"/>
</dbReference>
<dbReference type="Pfam" id="PF07690">
    <property type="entry name" value="MFS_1"/>
    <property type="match status" value="1"/>
</dbReference>
<dbReference type="GO" id="GO:0050385">
    <property type="term" value="F:ureidoglycolate lyase activity"/>
    <property type="evidence" value="ECO:0007669"/>
    <property type="project" value="UniProtKB-EC"/>
</dbReference>
<feature type="transmembrane region" description="Helical" evidence="12">
    <location>
        <begin position="430"/>
        <end position="455"/>
    </location>
</feature>
<feature type="transmembrane region" description="Helical" evidence="12">
    <location>
        <begin position="665"/>
        <end position="687"/>
    </location>
</feature>
<comment type="caution">
    <text evidence="14">The sequence shown here is derived from an EMBL/GenBank/DDBJ whole genome shotgun (WGS) entry which is preliminary data.</text>
</comment>
<dbReference type="GO" id="GO:0006144">
    <property type="term" value="P:purine nucleobase metabolic process"/>
    <property type="evidence" value="ECO:0007669"/>
    <property type="project" value="UniProtKB-KW"/>
</dbReference>
<keyword evidence="5" id="KW-0659">Purine metabolism</keyword>
<dbReference type="EMBL" id="AZHD01000010">
    <property type="protein sequence ID" value="OAA59717.1"/>
    <property type="molecule type" value="Genomic_DNA"/>
</dbReference>
<dbReference type="InterPro" id="IPR047233">
    <property type="entry name" value="UAH_cupin"/>
</dbReference>
<reference evidence="14 15" key="1">
    <citation type="journal article" date="2016" name="Genome Biol. Evol.">
        <title>Divergent and convergent evolution of fungal pathogenicity.</title>
        <authorList>
            <person name="Shang Y."/>
            <person name="Xiao G."/>
            <person name="Zheng P."/>
            <person name="Cen K."/>
            <person name="Zhan S."/>
            <person name="Wang C."/>
        </authorList>
    </citation>
    <scope>NUCLEOTIDE SEQUENCE [LARGE SCALE GENOMIC DNA]</scope>
    <source>
        <strain evidence="14 15">RCEF 264</strain>
    </source>
</reference>
<protein>
    <submittedName>
        <fullName evidence="14">Major facilitator superfamily transporter</fullName>
    </submittedName>
</protein>
<evidence type="ECO:0000256" key="6">
    <source>
        <dbReference type="ARBA" id="ARBA00022692"/>
    </source>
</evidence>
<keyword evidence="15" id="KW-1185">Reference proteome</keyword>
<feature type="transmembrane region" description="Helical" evidence="12">
    <location>
        <begin position="732"/>
        <end position="753"/>
    </location>
</feature>
<name>A0A167SL15_9HYPO</name>
<dbReference type="InterPro" id="IPR007247">
    <property type="entry name" value="Ureidogly_lyase"/>
</dbReference>
<keyword evidence="3" id="KW-0813">Transport</keyword>
<dbReference type="InterPro" id="IPR011701">
    <property type="entry name" value="MFS"/>
</dbReference>
<keyword evidence="4" id="KW-1003">Cell membrane</keyword>
<dbReference type="InterPro" id="IPR036259">
    <property type="entry name" value="MFS_trans_sf"/>
</dbReference>
<dbReference type="SUPFAM" id="SSF51182">
    <property type="entry name" value="RmlC-like cupins"/>
    <property type="match status" value="1"/>
</dbReference>
<dbReference type="PANTHER" id="PTHR43791">
    <property type="entry name" value="PERMEASE-RELATED"/>
    <property type="match status" value="1"/>
</dbReference>